<reference evidence="2 3" key="1">
    <citation type="submission" date="2018-08" db="EMBL/GenBank/DDBJ databases">
        <title>Recombination of ecologically and evolutionarily significant loci maintains genetic cohesion in the Pseudomonas syringae species complex.</title>
        <authorList>
            <person name="Dillon M."/>
            <person name="Thakur S."/>
            <person name="Almeida R.N.D."/>
            <person name="Weir B.S."/>
            <person name="Guttman D.S."/>
        </authorList>
    </citation>
    <scope>NUCLEOTIDE SEQUENCE [LARGE SCALE GENOMIC DNA]</scope>
    <source>
        <strain evidence="2 3">ICMP 5019</strain>
    </source>
</reference>
<accession>A0AB37QUI5</accession>
<sequence>MTDRYEISSERWAIIKAIVSPSQRIMGRPRRDDHQMLNGTSGFCTLVPNGRIFQNVSGLGRPFTSVSGNGVITARLSRCCATFIFVCEKTVSSIWTLGWSIPHQSRPPGQPTALEKRGPAGTATPLSRPKPGRADYQNTPRLQKPWLPAGHHAVAWRTG</sequence>
<dbReference type="EMBL" id="RBSH01000081">
    <property type="protein sequence ID" value="RMS04260.1"/>
    <property type="molecule type" value="Genomic_DNA"/>
</dbReference>
<protein>
    <submittedName>
        <fullName evidence="2">Uncharacterized protein</fullName>
    </submittedName>
</protein>
<comment type="caution">
    <text evidence="2">The sequence shown here is derived from an EMBL/GenBank/DDBJ whole genome shotgun (WGS) entry which is preliminary data.</text>
</comment>
<gene>
    <name evidence="2" type="ORF">ALP74_101738</name>
</gene>
<organism evidence="2 3">
    <name type="scientific">Pseudomonas coronafaciens pv. garcae</name>
    <dbReference type="NCBI Taxonomy" id="251653"/>
    <lineage>
        <taxon>Bacteria</taxon>
        <taxon>Pseudomonadati</taxon>
        <taxon>Pseudomonadota</taxon>
        <taxon>Gammaproteobacteria</taxon>
        <taxon>Pseudomonadales</taxon>
        <taxon>Pseudomonadaceae</taxon>
        <taxon>Pseudomonas</taxon>
        <taxon>Pseudomonas coronafaciens</taxon>
    </lineage>
</organism>
<dbReference type="Proteomes" id="UP000272613">
    <property type="component" value="Unassembled WGS sequence"/>
</dbReference>
<name>A0AB37QUI5_9PSED</name>
<evidence type="ECO:0000313" key="2">
    <source>
        <dbReference type="EMBL" id="RMS04260.1"/>
    </source>
</evidence>
<evidence type="ECO:0000256" key="1">
    <source>
        <dbReference type="SAM" id="MobiDB-lite"/>
    </source>
</evidence>
<dbReference type="AlphaFoldDB" id="A0AB37QUI5"/>
<feature type="region of interest" description="Disordered" evidence="1">
    <location>
        <begin position="105"/>
        <end position="148"/>
    </location>
</feature>
<proteinExistence type="predicted"/>
<evidence type="ECO:0000313" key="3">
    <source>
        <dbReference type="Proteomes" id="UP000272613"/>
    </source>
</evidence>